<dbReference type="Pfam" id="PF22974">
    <property type="entry name" value="DUF7029"/>
    <property type="match status" value="1"/>
</dbReference>
<gene>
    <name evidence="4" type="ORF">TWF730_008905</name>
</gene>
<evidence type="ECO:0000259" key="2">
    <source>
        <dbReference type="Pfam" id="PF22974"/>
    </source>
</evidence>
<accession>A0AAV9UY70</accession>
<dbReference type="EMBL" id="JAVHNS010000006">
    <property type="protein sequence ID" value="KAK6352073.1"/>
    <property type="molecule type" value="Genomic_DNA"/>
</dbReference>
<keyword evidence="1" id="KW-0732">Signal</keyword>
<feature type="domain" description="DUF7029" evidence="2">
    <location>
        <begin position="107"/>
        <end position="212"/>
    </location>
</feature>
<protein>
    <submittedName>
        <fullName evidence="4">Uncharacterized protein</fullName>
    </submittedName>
</protein>
<dbReference type="AlphaFoldDB" id="A0AAV9UY70"/>
<evidence type="ECO:0000313" key="4">
    <source>
        <dbReference type="EMBL" id="KAK6352073.1"/>
    </source>
</evidence>
<feature type="domain" description="DUF7223" evidence="3">
    <location>
        <begin position="399"/>
        <end position="583"/>
    </location>
</feature>
<proteinExistence type="predicted"/>
<reference evidence="4 5" key="1">
    <citation type="submission" date="2019-10" db="EMBL/GenBank/DDBJ databases">
        <authorList>
            <person name="Palmer J.M."/>
        </authorList>
    </citation>
    <scope>NUCLEOTIDE SEQUENCE [LARGE SCALE GENOMIC DNA]</scope>
    <source>
        <strain evidence="4 5">TWF730</strain>
    </source>
</reference>
<dbReference type="Proteomes" id="UP001373714">
    <property type="component" value="Unassembled WGS sequence"/>
</dbReference>
<feature type="chain" id="PRO_5043609039" evidence="1">
    <location>
        <begin position="20"/>
        <end position="851"/>
    </location>
</feature>
<keyword evidence="5" id="KW-1185">Reference proteome</keyword>
<evidence type="ECO:0000313" key="5">
    <source>
        <dbReference type="Proteomes" id="UP001373714"/>
    </source>
</evidence>
<comment type="caution">
    <text evidence="4">The sequence shown here is derived from an EMBL/GenBank/DDBJ whole genome shotgun (WGS) entry which is preliminary data.</text>
</comment>
<dbReference type="Pfam" id="PF23865">
    <property type="entry name" value="DUF7223"/>
    <property type="match status" value="1"/>
</dbReference>
<organism evidence="4 5">
    <name type="scientific">Orbilia blumenaviensis</name>
    <dbReference type="NCBI Taxonomy" id="1796055"/>
    <lineage>
        <taxon>Eukaryota</taxon>
        <taxon>Fungi</taxon>
        <taxon>Dikarya</taxon>
        <taxon>Ascomycota</taxon>
        <taxon>Pezizomycotina</taxon>
        <taxon>Orbiliomycetes</taxon>
        <taxon>Orbiliales</taxon>
        <taxon>Orbiliaceae</taxon>
        <taxon>Orbilia</taxon>
    </lineage>
</organism>
<evidence type="ECO:0000256" key="1">
    <source>
        <dbReference type="SAM" id="SignalP"/>
    </source>
</evidence>
<name>A0AAV9UY70_9PEZI</name>
<feature type="signal peptide" evidence="1">
    <location>
        <begin position="1"/>
        <end position="19"/>
    </location>
</feature>
<evidence type="ECO:0000259" key="3">
    <source>
        <dbReference type="Pfam" id="PF23865"/>
    </source>
</evidence>
<dbReference type="InterPro" id="IPR054293">
    <property type="entry name" value="DUF7029"/>
</dbReference>
<sequence>MDTASILIWLPLFLGIVSAGPVLSQCANSSVSTTSRYTTSSVTFATYSGIPSGTPLSYESVATLLPGIFWDHDLDDVRNLAPDSKCKLFYAEHNDAARPGQIAEATYSMKYPTVALEHSRHVKSVRCPRPDRIKISFRSKQAYQWAKKYWIPFNAKSNDTMVFVGRFKGCNPTKSNGMRSWSLVDDLAFNDYTYTAEAVIQYSDIADVVKEATVKFGKYLPNSKAESQSYPPAPSPVQQYQAPYYSSVATATAISTGYPGQYLADYGKWGSDFDTQKDDTIGYVDASKSIITPESGIRGPGLGKRWGWSPWENITSAFKAVSSEVKDIVPVVSSVLSNASSAIEGGVRAISTDAAGVLNDFTTYTKKLKIPSFRIKVDVDDDITPWNNLRGKLLVNNIAGVTLYCVDCGAEGTAHFSASITFSLLRGIEAGSIDFEGNIKARFSVGVINNNTNIHVPWPGALDYEIFNVGLPSLSIPNVLTIGPYIAMDIVGTVSLGATGLFRAGFELEIESPRFHADLKNISRSTATGWTPKFKPLFEMNGNLTLNAQLQTPISLNFGINILKGKFETSIAISEAPTVKLSLTNGFVGAMNPKALDNPKTGLINGTFTPSTGTCPGSVLGLRVGLDTLIGIKGTPFSFPVLKVDLYKNQWCIKHTLWTLFNTPTKRATTDRSNVGYSTGRIDYPSGNISLVSGLNGNVYVDSSIIPNGATGNDTSYRWLHWNDLVVGTSDGRLLHAYADELLEHGVSRFRLAPWERLPISAEQVVIVPSDDAMVAYTIEKKGTILYPAVCTYTSQPSKVFLVLDPLDGIKKLESRELQDTITGGRVRACAFVPWQSLGLKEFTLPSHSDF</sequence>
<dbReference type="InterPro" id="IPR055647">
    <property type="entry name" value="DUF7223"/>
</dbReference>